<feature type="compositionally biased region" description="Pro residues" evidence="1">
    <location>
        <begin position="280"/>
        <end position="291"/>
    </location>
</feature>
<reference evidence="3 4" key="1">
    <citation type="submission" date="2018-11" db="EMBL/GenBank/DDBJ databases">
        <authorList>
            <person name="Li F."/>
        </authorList>
    </citation>
    <scope>NUCLEOTIDE SEQUENCE [LARGE SCALE GENOMIC DNA]</scope>
    <source>
        <strain evidence="3 4">Gsoil 818</strain>
    </source>
</reference>
<keyword evidence="3" id="KW-0378">Hydrolase</keyword>
<dbReference type="Pfam" id="PF01844">
    <property type="entry name" value="HNH"/>
    <property type="match status" value="1"/>
</dbReference>
<evidence type="ECO:0000259" key="2">
    <source>
        <dbReference type="SMART" id="SM00507"/>
    </source>
</evidence>
<dbReference type="GO" id="GO:0004519">
    <property type="term" value="F:endonuclease activity"/>
    <property type="evidence" value="ECO:0007669"/>
    <property type="project" value="UniProtKB-KW"/>
</dbReference>
<dbReference type="GO" id="GO:0008270">
    <property type="term" value="F:zinc ion binding"/>
    <property type="evidence" value="ECO:0007669"/>
    <property type="project" value="InterPro"/>
</dbReference>
<dbReference type="GO" id="GO:0003676">
    <property type="term" value="F:nucleic acid binding"/>
    <property type="evidence" value="ECO:0007669"/>
    <property type="project" value="InterPro"/>
</dbReference>
<dbReference type="SMART" id="SM00507">
    <property type="entry name" value="HNHc"/>
    <property type="match status" value="1"/>
</dbReference>
<evidence type="ECO:0000313" key="3">
    <source>
        <dbReference type="EMBL" id="RNM17495.1"/>
    </source>
</evidence>
<feature type="region of interest" description="Disordered" evidence="1">
    <location>
        <begin position="270"/>
        <end position="291"/>
    </location>
</feature>
<dbReference type="InterPro" id="IPR002711">
    <property type="entry name" value="HNH"/>
</dbReference>
<proteinExistence type="predicted"/>
<comment type="caution">
    <text evidence="3">The sequence shown here is derived from an EMBL/GenBank/DDBJ whole genome shotgun (WGS) entry which is preliminary data.</text>
</comment>
<dbReference type="RefSeq" id="WP_245999940.1">
    <property type="nucleotide sequence ID" value="NZ_RJSF01000003.1"/>
</dbReference>
<dbReference type="CDD" id="cd00085">
    <property type="entry name" value="HNHc"/>
    <property type="match status" value="1"/>
</dbReference>
<dbReference type="InterPro" id="IPR003615">
    <property type="entry name" value="HNH_nuc"/>
</dbReference>
<evidence type="ECO:0000313" key="4">
    <source>
        <dbReference type="Proteomes" id="UP000279994"/>
    </source>
</evidence>
<dbReference type="Gene3D" id="1.10.30.50">
    <property type="match status" value="1"/>
</dbReference>
<keyword evidence="3" id="KW-0540">Nuclease</keyword>
<keyword evidence="3" id="KW-0255">Endonuclease</keyword>
<name>A0A3N0GYE4_9ACTN</name>
<protein>
    <submittedName>
        <fullName evidence="3">HNH endonuclease</fullName>
    </submittedName>
</protein>
<feature type="domain" description="HNH nuclease" evidence="2">
    <location>
        <begin position="188"/>
        <end position="240"/>
    </location>
</feature>
<gene>
    <name evidence="3" type="ORF">EFL26_01550</name>
</gene>
<dbReference type="EMBL" id="RJSF01000003">
    <property type="protein sequence ID" value="RNM17495.1"/>
    <property type="molecule type" value="Genomic_DNA"/>
</dbReference>
<evidence type="ECO:0000256" key="1">
    <source>
        <dbReference type="SAM" id="MobiDB-lite"/>
    </source>
</evidence>
<dbReference type="Proteomes" id="UP000279994">
    <property type="component" value="Unassembled WGS sequence"/>
</dbReference>
<organism evidence="3 4">
    <name type="scientific">Nocardioides pocheonensis</name>
    <dbReference type="NCBI Taxonomy" id="661485"/>
    <lineage>
        <taxon>Bacteria</taxon>
        <taxon>Bacillati</taxon>
        <taxon>Actinomycetota</taxon>
        <taxon>Actinomycetes</taxon>
        <taxon>Propionibacteriales</taxon>
        <taxon>Nocardioidaceae</taxon>
        <taxon>Nocardioides</taxon>
    </lineage>
</organism>
<accession>A0A3N0GYE4</accession>
<dbReference type="AlphaFoldDB" id="A0A3N0GYE4"/>
<keyword evidence="4" id="KW-1185">Reference proteome</keyword>
<sequence>LVDQAIAMYMPELAAEQRDRSAEQRYFTIDHDQVSFAGTSRVHGELDLADAIDLEDAVRRGAEQLAVLGNEESLDVRRSLAVGMLARGQQAIEFDTAGVVSAGSTTRSAPARQIVLYVHLSQAALTSGDPLAPAWLENAGGHLVTTGQVADWCGASAGSITGTTKITVRPVLDLAETLHSAGYQPSPTLTEQVELRDRTCVFPWCNRPARGCDKDHIVPWESGGPTSSDNLAALCRRHHRLKTHGGWTYTMLTPGTYLWHSPHGHTWLRDRTGTTDLSPPTVPSPADPPDQ</sequence>
<feature type="non-terminal residue" evidence="3">
    <location>
        <position position="1"/>
    </location>
</feature>